<evidence type="ECO:0000259" key="1">
    <source>
        <dbReference type="Pfam" id="PF07484"/>
    </source>
</evidence>
<proteinExistence type="predicted"/>
<evidence type="ECO:0000313" key="2">
    <source>
        <dbReference type="EMBL" id="PPT92638.1"/>
    </source>
</evidence>
<accession>A0A2S6ZK61</accession>
<dbReference type="Gene3D" id="3.90.1340.10">
    <property type="entry name" value="Phage tail collar domain"/>
    <property type="match status" value="1"/>
</dbReference>
<dbReference type="InterPro" id="IPR037053">
    <property type="entry name" value="Phage_tail_collar_dom_sf"/>
</dbReference>
<dbReference type="Proteomes" id="UP000239898">
    <property type="component" value="Unassembled WGS sequence"/>
</dbReference>
<comment type="caution">
    <text evidence="2">The sequence shown here is derived from an EMBL/GenBank/DDBJ whole genome shotgun (WGS) entry which is preliminary data.</text>
</comment>
<protein>
    <submittedName>
        <fullName evidence="2">Phage tail protein</fullName>
    </submittedName>
</protein>
<dbReference type="AlphaFoldDB" id="A0A2S6ZK61"/>
<dbReference type="RefSeq" id="WP_128419070.1">
    <property type="nucleotide sequence ID" value="NZ_CP049017.1"/>
</dbReference>
<dbReference type="InterPro" id="IPR011083">
    <property type="entry name" value="Phage_tail_collar_dom"/>
</dbReference>
<evidence type="ECO:0000313" key="3">
    <source>
        <dbReference type="Proteomes" id="UP000239898"/>
    </source>
</evidence>
<sequence>MSNSFIGEVRAFTYNFAPEGWLDCMGQLVSLQQYQALYAVIGMRYGGDGRTTFGLPDLRGRAGIGQGQGAGLSNYVIGQLQGADAVALTSAAQLPVHNHLVASKFMAPATAPGAFSSAPSGNAYVSRLLNLSTTPPTTFLAYVPEASAPALGAMAPTALSAFPPTPAAVQAHENRQPYVTLRFCICATDGVYPPRP</sequence>
<name>A0A2S6ZK61_9XANT</name>
<feature type="domain" description="Phage tail collar" evidence="1">
    <location>
        <begin position="7"/>
        <end position="62"/>
    </location>
</feature>
<dbReference type="Pfam" id="PF07484">
    <property type="entry name" value="Collar"/>
    <property type="match status" value="1"/>
</dbReference>
<organism evidence="2 3">
    <name type="scientific">Xanthomonas theicola</name>
    <dbReference type="NCBI Taxonomy" id="56464"/>
    <lineage>
        <taxon>Bacteria</taxon>
        <taxon>Pseudomonadati</taxon>
        <taxon>Pseudomonadota</taxon>
        <taxon>Gammaproteobacteria</taxon>
        <taxon>Lysobacterales</taxon>
        <taxon>Lysobacteraceae</taxon>
        <taxon>Xanthomonas</taxon>
    </lineage>
</organism>
<dbReference type="SUPFAM" id="SSF88874">
    <property type="entry name" value="Receptor-binding domain of short tail fibre protein gp12"/>
    <property type="match status" value="1"/>
</dbReference>
<gene>
    <name evidence="2" type="ORF">XthCFBP4691_03045</name>
</gene>
<keyword evidence="3" id="KW-1185">Reference proteome</keyword>
<reference evidence="2 3" key="1">
    <citation type="submission" date="2016-08" db="EMBL/GenBank/DDBJ databases">
        <title>Evolution of the type three secretion system and type three effector repertoires in Xanthomonas.</title>
        <authorList>
            <person name="Merda D."/>
            <person name="Briand M."/>
            <person name="Bosis E."/>
            <person name="Rousseau C."/>
            <person name="Portier P."/>
            <person name="Jacques M.-A."/>
            <person name="Fischer-Le Saux M."/>
        </authorList>
    </citation>
    <scope>NUCLEOTIDE SEQUENCE [LARGE SCALE GENOMIC DNA]</scope>
    <source>
        <strain evidence="2 3">CFBP 4691</strain>
    </source>
</reference>
<dbReference type="EMBL" id="MIGX01000007">
    <property type="protein sequence ID" value="PPT92638.1"/>
    <property type="molecule type" value="Genomic_DNA"/>
</dbReference>
<dbReference type="OrthoDB" id="9810174at2"/>